<dbReference type="SMART" id="SM00387">
    <property type="entry name" value="HATPase_c"/>
    <property type="match status" value="1"/>
</dbReference>
<comment type="caution">
    <text evidence="13">The sequence shown here is derived from an EMBL/GenBank/DDBJ whole genome shotgun (WGS) entry which is preliminary data.</text>
</comment>
<dbReference type="SMART" id="SM00388">
    <property type="entry name" value="HisKA"/>
    <property type="match status" value="1"/>
</dbReference>
<dbReference type="InterPro" id="IPR036890">
    <property type="entry name" value="HATPase_C_sf"/>
</dbReference>
<dbReference type="InterPro" id="IPR003661">
    <property type="entry name" value="HisK_dim/P_dom"/>
</dbReference>
<dbReference type="CDD" id="cd00082">
    <property type="entry name" value="HisKA"/>
    <property type="match status" value="1"/>
</dbReference>
<dbReference type="OrthoDB" id="9796100at2"/>
<dbReference type="Gene3D" id="3.30.450.40">
    <property type="match status" value="1"/>
</dbReference>
<dbReference type="PRINTS" id="PR00344">
    <property type="entry name" value="BCTRLSENSOR"/>
</dbReference>
<dbReference type="GO" id="GO:0000155">
    <property type="term" value="F:phosphorelay sensor kinase activity"/>
    <property type="evidence" value="ECO:0007669"/>
    <property type="project" value="InterPro"/>
</dbReference>
<evidence type="ECO:0000256" key="2">
    <source>
        <dbReference type="ARBA" id="ARBA00012438"/>
    </source>
</evidence>
<dbReference type="SUPFAM" id="SSF55874">
    <property type="entry name" value="ATPase domain of HSP90 chaperone/DNA topoisomerase II/histidine kinase"/>
    <property type="match status" value="1"/>
</dbReference>
<evidence type="ECO:0000313" key="14">
    <source>
        <dbReference type="Proteomes" id="UP000282971"/>
    </source>
</evidence>
<evidence type="ECO:0000256" key="3">
    <source>
        <dbReference type="ARBA" id="ARBA00022553"/>
    </source>
</evidence>
<dbReference type="InterPro" id="IPR003018">
    <property type="entry name" value="GAF"/>
</dbReference>
<dbReference type="Proteomes" id="UP000282971">
    <property type="component" value="Unassembled WGS sequence"/>
</dbReference>
<feature type="domain" description="Histidine kinase" evidence="11">
    <location>
        <begin position="217"/>
        <end position="437"/>
    </location>
</feature>
<comment type="catalytic activity">
    <reaction evidence="1">
        <text>ATP + protein L-histidine = ADP + protein N-phospho-L-histidine.</text>
        <dbReference type="EC" id="2.7.13.3"/>
    </reaction>
</comment>
<evidence type="ECO:0000256" key="10">
    <source>
        <dbReference type="SAM" id="Coils"/>
    </source>
</evidence>
<organism evidence="13 14">
    <name type="scientific">Sphingomonas crocodyli</name>
    <dbReference type="NCBI Taxonomy" id="1979270"/>
    <lineage>
        <taxon>Bacteria</taxon>
        <taxon>Pseudomonadati</taxon>
        <taxon>Pseudomonadota</taxon>
        <taxon>Alphaproteobacteria</taxon>
        <taxon>Sphingomonadales</taxon>
        <taxon>Sphingomonadaceae</taxon>
        <taxon>Sphingomonas</taxon>
    </lineage>
</organism>
<keyword evidence="14" id="KW-1185">Reference proteome</keyword>
<sequence length="572" mass="61387">MPTVLRAGADEATGLSVAERWTHFGDAVEQLSSARTMDAVVAILRRNARRIVGADGIAVVLRDDDKCHYVAEDAKAPLWAGQKFPAETCVSGWAMIHNETAIIPDVERDPRVPFEAYRPTFVRSMAMVPIGRPDPVAAMGAYWSETGDPSDNEIALLEALARSASTAIENMRLIGSLEALNANLGERVAERTAELEKAQEILRQTQKMEVIGQLTGNVAHDFNNLLSPIMASLDLILMRSTGDERLQRSATVAMDAAERAKTLIQRLLAFARRQPLSTKAVGLDQLTENMSSLLASTVGQRIELRIDCASGLPPVRIDEHQLEMAILNLAVNARDAMADGGALTLSVRLPGLGETRPANLPAGDFVRLAVSDTGTGMDAHTLKNAIEPFFSTKTSGQGTGLGLSMVHGLMGQLGGGLELHSLPGKGTEVAMWLPVAKVVPETPVAEPEVEAEKSPGRVLVVDDEAIVRSATAEMLEDLGYKVVQAENARQALDLIDEGFAPTLVVTDHIMPGMTGAEFALRLRVEHPDTAILIISGYQGIDLIAPDIVRLSKPFRQIHLVASIAAARDQVAA</sequence>
<dbReference type="InterPro" id="IPR001789">
    <property type="entry name" value="Sig_transdc_resp-reg_receiver"/>
</dbReference>
<dbReference type="Pfam" id="PF00072">
    <property type="entry name" value="Response_reg"/>
    <property type="match status" value="1"/>
</dbReference>
<keyword evidence="10" id="KW-0175">Coiled coil</keyword>
<protein>
    <recommendedName>
        <fullName evidence="2">histidine kinase</fullName>
        <ecNumber evidence="2">2.7.13.3</ecNumber>
    </recommendedName>
</protein>
<evidence type="ECO:0000259" key="12">
    <source>
        <dbReference type="PROSITE" id="PS50110"/>
    </source>
</evidence>
<gene>
    <name evidence="13" type="ORF">EOD43_08555</name>
</gene>
<dbReference type="InterPro" id="IPR003594">
    <property type="entry name" value="HATPase_dom"/>
</dbReference>
<evidence type="ECO:0000256" key="9">
    <source>
        <dbReference type="PROSITE-ProRule" id="PRU00169"/>
    </source>
</evidence>
<dbReference type="Pfam" id="PF02518">
    <property type="entry name" value="HATPase_c"/>
    <property type="match status" value="1"/>
</dbReference>
<feature type="domain" description="Response regulatory" evidence="12">
    <location>
        <begin position="457"/>
        <end position="567"/>
    </location>
</feature>
<evidence type="ECO:0000256" key="7">
    <source>
        <dbReference type="ARBA" id="ARBA00022840"/>
    </source>
</evidence>
<dbReference type="EC" id="2.7.13.3" evidence="2"/>
<keyword evidence="5" id="KW-0547">Nucleotide-binding</keyword>
<evidence type="ECO:0000256" key="6">
    <source>
        <dbReference type="ARBA" id="ARBA00022777"/>
    </source>
</evidence>
<feature type="modified residue" description="4-aspartylphosphate" evidence="9">
    <location>
        <position position="507"/>
    </location>
</feature>
<dbReference type="InterPro" id="IPR036097">
    <property type="entry name" value="HisK_dim/P_sf"/>
</dbReference>
<evidence type="ECO:0000259" key="11">
    <source>
        <dbReference type="PROSITE" id="PS50109"/>
    </source>
</evidence>
<proteinExistence type="predicted"/>
<dbReference type="Pfam" id="PF00512">
    <property type="entry name" value="HisKA"/>
    <property type="match status" value="1"/>
</dbReference>
<dbReference type="PANTHER" id="PTHR43065:SF46">
    <property type="entry name" value="C4-DICARBOXYLATE TRANSPORT SENSOR PROTEIN DCTB"/>
    <property type="match status" value="1"/>
</dbReference>
<evidence type="ECO:0000256" key="5">
    <source>
        <dbReference type="ARBA" id="ARBA00022741"/>
    </source>
</evidence>
<dbReference type="Gene3D" id="3.40.50.2300">
    <property type="match status" value="1"/>
</dbReference>
<accession>A0A437M8J9</accession>
<dbReference type="InterPro" id="IPR005467">
    <property type="entry name" value="His_kinase_dom"/>
</dbReference>
<dbReference type="SUPFAM" id="SSF52172">
    <property type="entry name" value="CheY-like"/>
    <property type="match status" value="1"/>
</dbReference>
<evidence type="ECO:0000256" key="8">
    <source>
        <dbReference type="ARBA" id="ARBA00023012"/>
    </source>
</evidence>
<dbReference type="InterPro" id="IPR004358">
    <property type="entry name" value="Sig_transdc_His_kin-like_C"/>
</dbReference>
<dbReference type="InterPro" id="IPR029016">
    <property type="entry name" value="GAF-like_dom_sf"/>
</dbReference>
<dbReference type="EMBL" id="SACN01000001">
    <property type="protein sequence ID" value="RVT93896.1"/>
    <property type="molecule type" value="Genomic_DNA"/>
</dbReference>
<keyword evidence="3 9" id="KW-0597">Phosphoprotein</keyword>
<dbReference type="PROSITE" id="PS50109">
    <property type="entry name" value="HIS_KIN"/>
    <property type="match status" value="1"/>
</dbReference>
<keyword evidence="6" id="KW-0418">Kinase</keyword>
<dbReference type="AlphaFoldDB" id="A0A437M8J9"/>
<dbReference type="InterPro" id="IPR011006">
    <property type="entry name" value="CheY-like_superfamily"/>
</dbReference>
<evidence type="ECO:0000313" key="13">
    <source>
        <dbReference type="EMBL" id="RVT93896.1"/>
    </source>
</evidence>
<dbReference type="PROSITE" id="PS50110">
    <property type="entry name" value="RESPONSE_REGULATORY"/>
    <property type="match status" value="1"/>
</dbReference>
<dbReference type="GO" id="GO:0005524">
    <property type="term" value="F:ATP binding"/>
    <property type="evidence" value="ECO:0007669"/>
    <property type="project" value="UniProtKB-KW"/>
</dbReference>
<dbReference type="RefSeq" id="WP_127742973.1">
    <property type="nucleotide sequence ID" value="NZ_SACN01000001.1"/>
</dbReference>
<dbReference type="SUPFAM" id="SSF47384">
    <property type="entry name" value="Homodimeric domain of signal transducing histidine kinase"/>
    <property type="match status" value="1"/>
</dbReference>
<dbReference type="SMART" id="SM00448">
    <property type="entry name" value="REC"/>
    <property type="match status" value="1"/>
</dbReference>
<evidence type="ECO:0000256" key="4">
    <source>
        <dbReference type="ARBA" id="ARBA00022679"/>
    </source>
</evidence>
<keyword evidence="4" id="KW-0808">Transferase</keyword>
<keyword evidence="7" id="KW-0067">ATP-binding</keyword>
<dbReference type="Gene3D" id="3.30.565.10">
    <property type="entry name" value="Histidine kinase-like ATPase, C-terminal domain"/>
    <property type="match status" value="1"/>
</dbReference>
<dbReference type="SUPFAM" id="SSF55781">
    <property type="entry name" value="GAF domain-like"/>
    <property type="match status" value="1"/>
</dbReference>
<feature type="coiled-coil region" evidence="10">
    <location>
        <begin position="181"/>
        <end position="208"/>
    </location>
</feature>
<dbReference type="Gene3D" id="1.10.287.130">
    <property type="match status" value="1"/>
</dbReference>
<dbReference type="PANTHER" id="PTHR43065">
    <property type="entry name" value="SENSOR HISTIDINE KINASE"/>
    <property type="match status" value="1"/>
</dbReference>
<dbReference type="SMART" id="SM00065">
    <property type="entry name" value="GAF"/>
    <property type="match status" value="1"/>
</dbReference>
<dbReference type="Pfam" id="PF13185">
    <property type="entry name" value="GAF_2"/>
    <property type="match status" value="1"/>
</dbReference>
<evidence type="ECO:0000256" key="1">
    <source>
        <dbReference type="ARBA" id="ARBA00000085"/>
    </source>
</evidence>
<name>A0A437M8J9_9SPHN</name>
<reference evidence="13 14" key="1">
    <citation type="submission" date="2019-01" db="EMBL/GenBank/DDBJ databases">
        <authorList>
            <person name="Chen W.-M."/>
        </authorList>
    </citation>
    <scope>NUCLEOTIDE SEQUENCE [LARGE SCALE GENOMIC DNA]</scope>
    <source>
        <strain evidence="13 14">CCP-7</strain>
    </source>
</reference>
<keyword evidence="8" id="KW-0902">Two-component regulatory system</keyword>